<feature type="domain" description="3-hydroxyacyl-CoA dehydrogenase C-terminal" evidence="5">
    <location>
        <begin position="9"/>
        <end position="105"/>
    </location>
</feature>
<dbReference type="InterPro" id="IPR006108">
    <property type="entry name" value="3HC_DH_C"/>
</dbReference>
<comment type="similarity">
    <text evidence="2">Belongs to the 3-hydroxyacyl-CoA dehydrogenase family.</text>
</comment>
<protein>
    <recommendedName>
        <fullName evidence="3">3-hydroxyacyl-CoA dehydrogenase</fullName>
        <ecNumber evidence="3">1.1.1.35</ecNumber>
    </recommendedName>
</protein>
<dbReference type="GO" id="GO:0006635">
    <property type="term" value="P:fatty acid beta-oxidation"/>
    <property type="evidence" value="ECO:0007669"/>
    <property type="project" value="TreeGrafter"/>
</dbReference>
<dbReference type="GO" id="GO:0003857">
    <property type="term" value="F:(3S)-3-hydroxyacyl-CoA dehydrogenase (NAD+) activity"/>
    <property type="evidence" value="ECO:0007669"/>
    <property type="project" value="UniProtKB-EC"/>
</dbReference>
<dbReference type="SUPFAM" id="SSF48179">
    <property type="entry name" value="6-phosphogluconate dehydrogenase C-terminal domain-like"/>
    <property type="match status" value="1"/>
</dbReference>
<evidence type="ECO:0000259" key="5">
    <source>
        <dbReference type="Pfam" id="PF00725"/>
    </source>
</evidence>
<evidence type="ECO:0000256" key="4">
    <source>
        <dbReference type="ARBA" id="ARBA00023027"/>
    </source>
</evidence>
<dbReference type="Pfam" id="PF00725">
    <property type="entry name" value="3HCDH"/>
    <property type="match status" value="1"/>
</dbReference>
<comment type="caution">
    <text evidence="6">The sequence shown here is derived from an EMBL/GenBank/DDBJ whole genome shotgun (WGS) entry which is preliminary data.</text>
</comment>
<dbReference type="InterPro" id="IPR052242">
    <property type="entry name" value="Mito_3-hydroxyacyl-CoA_DH"/>
</dbReference>
<dbReference type="InterPro" id="IPR008927">
    <property type="entry name" value="6-PGluconate_DH-like_C_sf"/>
</dbReference>
<accession>A0A644ZHI9</accession>
<comment type="pathway">
    <text evidence="1">Lipid metabolism.</text>
</comment>
<evidence type="ECO:0000313" key="6">
    <source>
        <dbReference type="EMBL" id="MPM39778.1"/>
    </source>
</evidence>
<dbReference type="PROSITE" id="PS00067">
    <property type="entry name" value="3HCDH"/>
    <property type="match status" value="1"/>
</dbReference>
<proteinExistence type="inferred from homology"/>
<dbReference type="InterPro" id="IPR013328">
    <property type="entry name" value="6PGD_dom2"/>
</dbReference>
<dbReference type="InterPro" id="IPR006180">
    <property type="entry name" value="3-OHacyl-CoA_DH_CS"/>
</dbReference>
<organism evidence="6">
    <name type="scientific">bioreactor metagenome</name>
    <dbReference type="NCBI Taxonomy" id="1076179"/>
    <lineage>
        <taxon>unclassified sequences</taxon>
        <taxon>metagenomes</taxon>
        <taxon>ecological metagenomes</taxon>
    </lineage>
</organism>
<dbReference type="AlphaFoldDB" id="A0A644ZHI9"/>
<sequence length="108" mass="12022">MHVKKDSPGFIVNRLLLPYMNEAARLLEEGVASAEDIDTAVKLGLNYPMGPFEMLDMGGIDLSVVILDYFAREFSDSGYAPRLILRQMLRAGASGRKSGRGFYDYGKR</sequence>
<evidence type="ECO:0000256" key="2">
    <source>
        <dbReference type="ARBA" id="ARBA00009463"/>
    </source>
</evidence>
<dbReference type="PANTHER" id="PTHR43561">
    <property type="match status" value="1"/>
</dbReference>
<dbReference type="GO" id="GO:0005739">
    <property type="term" value="C:mitochondrion"/>
    <property type="evidence" value="ECO:0007669"/>
    <property type="project" value="TreeGrafter"/>
</dbReference>
<name>A0A644ZHI9_9ZZZZ</name>
<keyword evidence="6" id="KW-0560">Oxidoreductase</keyword>
<keyword evidence="4" id="KW-0520">NAD</keyword>
<reference evidence="6" key="1">
    <citation type="submission" date="2019-08" db="EMBL/GenBank/DDBJ databases">
        <authorList>
            <person name="Kucharzyk K."/>
            <person name="Murdoch R.W."/>
            <person name="Higgins S."/>
            <person name="Loffler F."/>
        </authorList>
    </citation>
    <scope>NUCLEOTIDE SEQUENCE</scope>
</reference>
<dbReference type="PANTHER" id="PTHR43561:SF3">
    <property type="entry name" value="HYDROXYACYL-COENZYME A DEHYDROGENASE, MITOCHONDRIAL"/>
    <property type="match status" value="1"/>
</dbReference>
<dbReference type="Gene3D" id="1.10.1040.10">
    <property type="entry name" value="N-(1-d-carboxylethyl)-l-norvaline Dehydrogenase, domain 2"/>
    <property type="match status" value="1"/>
</dbReference>
<dbReference type="EC" id="1.1.1.35" evidence="3"/>
<evidence type="ECO:0000256" key="3">
    <source>
        <dbReference type="ARBA" id="ARBA00013000"/>
    </source>
</evidence>
<dbReference type="EMBL" id="VSSQ01008765">
    <property type="protein sequence ID" value="MPM39778.1"/>
    <property type="molecule type" value="Genomic_DNA"/>
</dbReference>
<gene>
    <name evidence="6" type="primary">hbd_18</name>
    <name evidence="6" type="ORF">SDC9_86413</name>
</gene>
<evidence type="ECO:0000256" key="1">
    <source>
        <dbReference type="ARBA" id="ARBA00005189"/>
    </source>
</evidence>